<name>A0A1B6LSF5_9HEMI</name>
<sequence length="104" mass="11376">SMMGLEARTLRSTCVSVVLTASSLVGTPESRGAFHFRVRLFSDCKDVGVKVTHGLAPVRVYGVCIIDRQLCVRVDCDQNDSLDIEEDADVNLQDHWGKTPLAIA</sequence>
<reference evidence="1" key="1">
    <citation type="submission" date="2015-11" db="EMBL/GenBank/DDBJ databases">
        <title>De novo transcriptome assembly of four potential Pierce s Disease insect vectors from Arizona vineyards.</title>
        <authorList>
            <person name="Tassone E.E."/>
        </authorList>
    </citation>
    <scope>NUCLEOTIDE SEQUENCE</scope>
</reference>
<protein>
    <submittedName>
        <fullName evidence="1">Uncharacterized protein</fullName>
    </submittedName>
</protein>
<feature type="non-terminal residue" evidence="1">
    <location>
        <position position="1"/>
    </location>
</feature>
<dbReference type="EMBL" id="GEBQ01013468">
    <property type="protein sequence ID" value="JAT26509.1"/>
    <property type="molecule type" value="Transcribed_RNA"/>
</dbReference>
<accession>A0A1B6LSF5</accession>
<gene>
    <name evidence="1" type="ORF">g.46796</name>
</gene>
<dbReference type="AlphaFoldDB" id="A0A1B6LSF5"/>
<proteinExistence type="predicted"/>
<organism evidence="1">
    <name type="scientific">Graphocephala atropunctata</name>
    <dbReference type="NCBI Taxonomy" id="36148"/>
    <lineage>
        <taxon>Eukaryota</taxon>
        <taxon>Metazoa</taxon>
        <taxon>Ecdysozoa</taxon>
        <taxon>Arthropoda</taxon>
        <taxon>Hexapoda</taxon>
        <taxon>Insecta</taxon>
        <taxon>Pterygota</taxon>
        <taxon>Neoptera</taxon>
        <taxon>Paraneoptera</taxon>
        <taxon>Hemiptera</taxon>
        <taxon>Auchenorrhyncha</taxon>
        <taxon>Membracoidea</taxon>
        <taxon>Cicadellidae</taxon>
        <taxon>Cicadellinae</taxon>
        <taxon>Cicadellini</taxon>
        <taxon>Graphocephala</taxon>
    </lineage>
</organism>
<evidence type="ECO:0000313" key="1">
    <source>
        <dbReference type="EMBL" id="JAT26509.1"/>
    </source>
</evidence>